<dbReference type="Gene3D" id="3.40.50.150">
    <property type="entry name" value="Vaccinia Virus protein VP39"/>
    <property type="match status" value="1"/>
</dbReference>
<dbReference type="GO" id="GO:0009007">
    <property type="term" value="F:site-specific DNA-methyltransferase (adenine-specific) activity"/>
    <property type="evidence" value="ECO:0007669"/>
    <property type="project" value="UniProtKB-EC"/>
</dbReference>
<feature type="domain" description="TaqI-like C-terminal specificity" evidence="9">
    <location>
        <begin position="456"/>
        <end position="567"/>
    </location>
</feature>
<evidence type="ECO:0000256" key="2">
    <source>
        <dbReference type="ARBA" id="ARBA00022603"/>
    </source>
</evidence>
<gene>
    <name evidence="10" type="ORF">LCGC14_1493650</name>
</gene>
<dbReference type="GO" id="GO:0009307">
    <property type="term" value="P:DNA restriction-modification system"/>
    <property type="evidence" value="ECO:0007669"/>
    <property type="project" value="UniProtKB-KW"/>
</dbReference>
<keyword evidence="2" id="KW-0489">Methyltransferase</keyword>
<dbReference type="InterPro" id="IPR025931">
    <property type="entry name" value="TaqI_C"/>
</dbReference>
<dbReference type="InterPro" id="IPR029063">
    <property type="entry name" value="SAM-dependent_MTases_sf"/>
</dbReference>
<feature type="domain" description="Type II methyltransferase M.TaqI-like" evidence="8">
    <location>
        <begin position="155"/>
        <end position="302"/>
    </location>
</feature>
<dbReference type="CDD" id="cd02440">
    <property type="entry name" value="AdoMet_MTases"/>
    <property type="match status" value="1"/>
</dbReference>
<name>A0A0F9J616_9ZZZZ</name>
<protein>
    <recommendedName>
        <fullName evidence="1">site-specific DNA-methyltransferase (adenine-specific)</fullName>
        <ecNumber evidence="1">2.1.1.72</ecNumber>
    </recommendedName>
</protein>
<comment type="caution">
    <text evidence="10">The sequence shown here is derived from an EMBL/GenBank/DDBJ whole genome shotgun (WGS) entry which is preliminary data.</text>
</comment>
<dbReference type="Pfam" id="PF07669">
    <property type="entry name" value="Eco57I"/>
    <property type="match status" value="1"/>
</dbReference>
<dbReference type="PANTHER" id="PTHR33841">
    <property type="entry name" value="DNA METHYLTRANSFERASE YEEA-RELATED"/>
    <property type="match status" value="1"/>
</dbReference>
<evidence type="ECO:0000256" key="6">
    <source>
        <dbReference type="ARBA" id="ARBA00023125"/>
    </source>
</evidence>
<proteinExistence type="predicted"/>
<dbReference type="EMBL" id="LAZR01010765">
    <property type="protein sequence ID" value="KKM65204.1"/>
    <property type="molecule type" value="Genomic_DNA"/>
</dbReference>
<sequence length="632" mass="74735">MKDFFDYLRKEKIVLKLIEYYNVPHLKCVVEEFLNNICGKAQSLTYFRNNYDLTIPHPDIFGNEYEQKILPKERKTLGEFYTPNQIVNYILEAVGFSYNKKIENKKLIDISCGSGSFLAQAIRVLINRCYKVHKVRENSCSTSERARFIVSRVKQNVYGIDINPLACILCQIHIHFILFELLKDIRIEDNGYQLPLFNIKHSNAFTMTETDHFDFVVGNPPYLFIRDIPEEQKQIIRENKFYTNKGQYDYYQIFIELGIRFLKNNGLLGFIVPDSLLALSNRLIIRKFIYNNTKIKEIYYIGPSFEESVVSNIIIILEKEKNVNNREKNWVDIKTIELQQNKIFQDSFKNWDFKFLIHLDDTDISILNDLKNNNPKLNELITNEDFKILLSRGVELTKTGEIIFCSECQKFYPLPKKDLTCPTFNHTLRREHIEKIILDSVPIEDKGTFKLFIYSLNRYQIKEYKYINITKKGINYKDLEIYKDRIIIRQLNQNNLICATYDKDFSLTSQSFYNLKIVKSPIKEFNNKYLLGVINAKLLSFYFIKSFGSYKKLFPRILIEKIKDLPIKIPESDKEKDVASKIIKKVEIMLQSAEDKSSRYNRIEEEIDSLVYDLYDIPDSNRLHILTFLNHL</sequence>
<evidence type="ECO:0000256" key="1">
    <source>
        <dbReference type="ARBA" id="ARBA00011900"/>
    </source>
</evidence>
<dbReference type="GO" id="GO:0003677">
    <property type="term" value="F:DNA binding"/>
    <property type="evidence" value="ECO:0007669"/>
    <property type="project" value="UniProtKB-KW"/>
</dbReference>
<dbReference type="PRINTS" id="PR00507">
    <property type="entry name" value="N12N6MTFRASE"/>
</dbReference>
<evidence type="ECO:0000256" key="5">
    <source>
        <dbReference type="ARBA" id="ARBA00022747"/>
    </source>
</evidence>
<accession>A0A0F9J616</accession>
<dbReference type="InterPro" id="IPR002052">
    <property type="entry name" value="DNA_methylase_N6_adenine_CS"/>
</dbReference>
<evidence type="ECO:0000313" key="10">
    <source>
        <dbReference type="EMBL" id="KKM65204.1"/>
    </source>
</evidence>
<organism evidence="10">
    <name type="scientific">marine sediment metagenome</name>
    <dbReference type="NCBI Taxonomy" id="412755"/>
    <lineage>
        <taxon>unclassified sequences</taxon>
        <taxon>metagenomes</taxon>
        <taxon>ecological metagenomes</taxon>
    </lineage>
</organism>
<dbReference type="InterPro" id="IPR050953">
    <property type="entry name" value="N4_N6_ade-DNA_methylase"/>
</dbReference>
<dbReference type="Pfam" id="PF12950">
    <property type="entry name" value="TaqI_C"/>
    <property type="match status" value="1"/>
</dbReference>
<evidence type="ECO:0000256" key="7">
    <source>
        <dbReference type="ARBA" id="ARBA00047942"/>
    </source>
</evidence>
<evidence type="ECO:0000259" key="9">
    <source>
        <dbReference type="Pfam" id="PF12950"/>
    </source>
</evidence>
<keyword evidence="6" id="KW-0238">DNA-binding</keyword>
<dbReference type="EC" id="2.1.1.72" evidence="1"/>
<evidence type="ECO:0000259" key="8">
    <source>
        <dbReference type="Pfam" id="PF07669"/>
    </source>
</evidence>
<dbReference type="PROSITE" id="PS00092">
    <property type="entry name" value="N6_MTASE"/>
    <property type="match status" value="1"/>
</dbReference>
<reference evidence="10" key="1">
    <citation type="journal article" date="2015" name="Nature">
        <title>Complex archaea that bridge the gap between prokaryotes and eukaryotes.</title>
        <authorList>
            <person name="Spang A."/>
            <person name="Saw J.H."/>
            <person name="Jorgensen S.L."/>
            <person name="Zaremba-Niedzwiedzka K."/>
            <person name="Martijn J."/>
            <person name="Lind A.E."/>
            <person name="van Eijk R."/>
            <person name="Schleper C."/>
            <person name="Guy L."/>
            <person name="Ettema T.J."/>
        </authorList>
    </citation>
    <scope>NUCLEOTIDE SEQUENCE</scope>
</reference>
<comment type="catalytic activity">
    <reaction evidence="7">
        <text>a 2'-deoxyadenosine in DNA + S-adenosyl-L-methionine = an N(6)-methyl-2'-deoxyadenosine in DNA + S-adenosyl-L-homocysteine + H(+)</text>
        <dbReference type="Rhea" id="RHEA:15197"/>
        <dbReference type="Rhea" id="RHEA-COMP:12418"/>
        <dbReference type="Rhea" id="RHEA-COMP:12419"/>
        <dbReference type="ChEBI" id="CHEBI:15378"/>
        <dbReference type="ChEBI" id="CHEBI:57856"/>
        <dbReference type="ChEBI" id="CHEBI:59789"/>
        <dbReference type="ChEBI" id="CHEBI:90615"/>
        <dbReference type="ChEBI" id="CHEBI:90616"/>
        <dbReference type="EC" id="2.1.1.72"/>
    </reaction>
</comment>
<dbReference type="AlphaFoldDB" id="A0A0F9J616"/>
<evidence type="ECO:0000256" key="3">
    <source>
        <dbReference type="ARBA" id="ARBA00022679"/>
    </source>
</evidence>
<evidence type="ECO:0000256" key="4">
    <source>
        <dbReference type="ARBA" id="ARBA00022691"/>
    </source>
</evidence>
<dbReference type="SUPFAM" id="SSF53335">
    <property type="entry name" value="S-adenosyl-L-methionine-dependent methyltransferases"/>
    <property type="match status" value="1"/>
</dbReference>
<keyword evidence="4" id="KW-0949">S-adenosyl-L-methionine</keyword>
<dbReference type="GO" id="GO:0032259">
    <property type="term" value="P:methylation"/>
    <property type="evidence" value="ECO:0007669"/>
    <property type="project" value="UniProtKB-KW"/>
</dbReference>
<dbReference type="PANTHER" id="PTHR33841:SF1">
    <property type="entry name" value="DNA METHYLTRANSFERASE A"/>
    <property type="match status" value="1"/>
</dbReference>
<keyword evidence="3" id="KW-0808">Transferase</keyword>
<dbReference type="InterPro" id="IPR011639">
    <property type="entry name" value="MethylTrfase_TaqI-like_dom"/>
</dbReference>
<keyword evidence="5" id="KW-0680">Restriction system</keyword>